<protein>
    <submittedName>
        <fullName evidence="2">Uncharacterized protein</fullName>
    </submittedName>
</protein>
<accession>A0A433QX02</accession>
<feature type="compositionally biased region" description="Polar residues" evidence="1">
    <location>
        <begin position="213"/>
        <end position="224"/>
    </location>
</feature>
<organism evidence="2 3">
    <name type="scientific">Jimgerdemannia flammicorona</name>
    <dbReference type="NCBI Taxonomy" id="994334"/>
    <lineage>
        <taxon>Eukaryota</taxon>
        <taxon>Fungi</taxon>
        <taxon>Fungi incertae sedis</taxon>
        <taxon>Mucoromycota</taxon>
        <taxon>Mucoromycotina</taxon>
        <taxon>Endogonomycetes</taxon>
        <taxon>Endogonales</taxon>
        <taxon>Endogonaceae</taxon>
        <taxon>Jimgerdemannia</taxon>
    </lineage>
</organism>
<keyword evidence="3" id="KW-1185">Reference proteome</keyword>
<sequence length="607" mass="68973">MISKEEIQKEIGFEYWINTQCRHWDPLRYHKSWVAAGLPLAKGRICAALKKQLSWFQLHGSEREKISATKTLQKHEADIKKGGRIYKYWGSGVLADVAVQTSLEKYEMVLTNEVTEQMTTVAKSATSNIKKRLLPRKENVSKRTRISYEYDLESVQQHEDESDDENDDDNGIRDKEEQDNAEKEDIEEFNDDEFEVDPTIEPFDDEDIPGKSTIGSESNQTFPQEDSDPCSWILPSGISVANAIKGTQPLPNAHPSNFGVIRIGHRIKRPDWILRRDWRAIGCGKQSDIVFIYLCKPIGNLISSVDTLYIYLRKPTKNTWPLSKKTGNLKMNAKNMIIFFRLSHSVAKQFSSQLVPSKLLVRKNLLSVVSWCIPSCNAWLTPGDSCITREGEIFLHASANRRLARHGYTPDLDKPLGMKVDGIFQIPGNDELEVGFVEISGGPLTNDRPRYLKDHVRGVLGLRDLVDESAVKLASGDFNTLRRVKMWFVHVYGLSLEIWSMDLPVKGVYRMALLGTFKLPIHFDDRDQLLQCLPILWQLGEGLGESLRMLVMLKRSHSRSSVLQLTNPSLTKSLGDIVDTPSRPTGKSSRIIYPIEERLQSTDSEDE</sequence>
<feature type="compositionally biased region" description="Acidic residues" evidence="1">
    <location>
        <begin position="160"/>
        <end position="169"/>
    </location>
</feature>
<dbReference type="AlphaFoldDB" id="A0A433QX02"/>
<name>A0A433QX02_9FUNG</name>
<feature type="region of interest" description="Disordered" evidence="1">
    <location>
        <begin position="148"/>
        <end position="228"/>
    </location>
</feature>
<evidence type="ECO:0000313" key="3">
    <source>
        <dbReference type="Proteomes" id="UP000274822"/>
    </source>
</evidence>
<dbReference type="EMBL" id="RBNJ01000587">
    <property type="protein sequence ID" value="RUS34319.1"/>
    <property type="molecule type" value="Genomic_DNA"/>
</dbReference>
<proteinExistence type="predicted"/>
<gene>
    <name evidence="2" type="ORF">BC938DRAFT_481258</name>
</gene>
<feature type="compositionally biased region" description="Basic and acidic residues" evidence="1">
    <location>
        <begin position="170"/>
        <end position="183"/>
    </location>
</feature>
<evidence type="ECO:0000256" key="1">
    <source>
        <dbReference type="SAM" id="MobiDB-lite"/>
    </source>
</evidence>
<reference evidence="2 3" key="1">
    <citation type="journal article" date="2018" name="New Phytol.">
        <title>Phylogenomics of Endogonaceae and evolution of mycorrhizas within Mucoromycota.</title>
        <authorList>
            <person name="Chang Y."/>
            <person name="Desiro A."/>
            <person name="Na H."/>
            <person name="Sandor L."/>
            <person name="Lipzen A."/>
            <person name="Clum A."/>
            <person name="Barry K."/>
            <person name="Grigoriev I.V."/>
            <person name="Martin F.M."/>
            <person name="Stajich J.E."/>
            <person name="Smith M.E."/>
            <person name="Bonito G."/>
            <person name="Spatafora J.W."/>
        </authorList>
    </citation>
    <scope>NUCLEOTIDE SEQUENCE [LARGE SCALE GENOMIC DNA]</scope>
    <source>
        <strain evidence="2 3">AD002</strain>
    </source>
</reference>
<evidence type="ECO:0000313" key="2">
    <source>
        <dbReference type="EMBL" id="RUS34319.1"/>
    </source>
</evidence>
<comment type="caution">
    <text evidence="2">The sequence shown here is derived from an EMBL/GenBank/DDBJ whole genome shotgun (WGS) entry which is preliminary data.</text>
</comment>
<feature type="compositionally biased region" description="Acidic residues" evidence="1">
    <location>
        <begin position="184"/>
        <end position="207"/>
    </location>
</feature>
<dbReference type="Proteomes" id="UP000274822">
    <property type="component" value="Unassembled WGS sequence"/>
</dbReference>